<dbReference type="Proteomes" id="UP001500542">
    <property type="component" value="Unassembled WGS sequence"/>
</dbReference>
<keyword evidence="2" id="KW-0732">Signal</keyword>
<proteinExistence type="predicted"/>
<evidence type="ECO:0000313" key="3">
    <source>
        <dbReference type="EMBL" id="GAA0952427.1"/>
    </source>
</evidence>
<feature type="region of interest" description="Disordered" evidence="1">
    <location>
        <begin position="193"/>
        <end position="214"/>
    </location>
</feature>
<feature type="chain" id="PRO_5047316578" evidence="2">
    <location>
        <begin position="25"/>
        <end position="214"/>
    </location>
</feature>
<keyword evidence="4" id="KW-1185">Reference proteome</keyword>
<evidence type="ECO:0000256" key="2">
    <source>
        <dbReference type="SAM" id="SignalP"/>
    </source>
</evidence>
<sequence length="214" mass="22342">MQRKRILALAAVAALAVGFTPAGNAIAHLTVAEGDPVVKPGSPGSGQVDLRQPPDATGSVPVDPNAGAASRDIATLNQRYALTAAQRVQAETILQNSTVLGSALKKKSASSLPYTVDQFGAWRDDDTGVMHGAIYDITLSRPINTLMSRLPVLTADGQPSTIQVKLTNLQKFTMIVSFDTQAVVEVDPIATEGAVFTPGPETTPRPTPTGDGDQ</sequence>
<feature type="region of interest" description="Disordered" evidence="1">
    <location>
        <begin position="37"/>
        <end position="65"/>
    </location>
</feature>
<protein>
    <submittedName>
        <fullName evidence="3">Uncharacterized protein</fullName>
    </submittedName>
</protein>
<accession>A0ABN1R641</accession>
<reference evidence="3 4" key="1">
    <citation type="journal article" date="2019" name="Int. J. Syst. Evol. Microbiol.">
        <title>The Global Catalogue of Microorganisms (GCM) 10K type strain sequencing project: providing services to taxonomists for standard genome sequencing and annotation.</title>
        <authorList>
            <consortium name="The Broad Institute Genomics Platform"/>
            <consortium name="The Broad Institute Genome Sequencing Center for Infectious Disease"/>
            <person name="Wu L."/>
            <person name="Ma J."/>
        </authorList>
    </citation>
    <scope>NUCLEOTIDE SEQUENCE [LARGE SCALE GENOMIC DNA]</scope>
    <source>
        <strain evidence="3 4">JCM 10977</strain>
    </source>
</reference>
<organism evidence="3 4">
    <name type="scientific">Kribbella koreensis</name>
    <dbReference type="NCBI Taxonomy" id="57909"/>
    <lineage>
        <taxon>Bacteria</taxon>
        <taxon>Bacillati</taxon>
        <taxon>Actinomycetota</taxon>
        <taxon>Actinomycetes</taxon>
        <taxon>Propionibacteriales</taxon>
        <taxon>Kribbellaceae</taxon>
        <taxon>Kribbella</taxon>
    </lineage>
</organism>
<evidence type="ECO:0000313" key="4">
    <source>
        <dbReference type="Proteomes" id="UP001500542"/>
    </source>
</evidence>
<comment type="caution">
    <text evidence="3">The sequence shown here is derived from an EMBL/GenBank/DDBJ whole genome shotgun (WGS) entry which is preliminary data.</text>
</comment>
<dbReference type="EMBL" id="BAAAHK010000013">
    <property type="protein sequence ID" value="GAA0952427.1"/>
    <property type="molecule type" value="Genomic_DNA"/>
</dbReference>
<feature type="signal peptide" evidence="2">
    <location>
        <begin position="1"/>
        <end position="24"/>
    </location>
</feature>
<name>A0ABN1R641_9ACTN</name>
<gene>
    <name evidence="3" type="ORF">GCM10009554_55410</name>
</gene>
<dbReference type="RefSeq" id="WP_343976270.1">
    <property type="nucleotide sequence ID" value="NZ_BAAAHK010000013.1"/>
</dbReference>
<evidence type="ECO:0000256" key="1">
    <source>
        <dbReference type="SAM" id="MobiDB-lite"/>
    </source>
</evidence>